<gene>
    <name evidence="1" type="ORF">RUN215_v1_200004</name>
</gene>
<protein>
    <submittedName>
        <fullName evidence="1">Uncharacterized protein</fullName>
    </submittedName>
</protein>
<dbReference type="EMBL" id="LN899820">
    <property type="protein sequence ID" value="CUV53949.1"/>
    <property type="molecule type" value="Genomic_DNA"/>
</dbReference>
<proteinExistence type="predicted"/>
<sequence>MILIIFYIEELRRFIIGAIRGTDEIFQQDDRLKLQDEDGKEKEPSESKIMRMATKVLVDEGVISKSEKKELVTLINYRNAIGHEPHQLTVDVGSYSELAKTGKNSRRYDHTILERAQKIRDKIHKEVGKKFIIHLDFDCLMFEAAEKTYLLEIKRLKKKISKQIKQHKERVDTTNQIIQSIPKDVFDAAQPYHPRHYKRNGTLTESGVNCVNQLFAAGATPLAVAHLMKISLNSSKKWHLKFRLGQPY</sequence>
<accession>A0A0S4WQR5</accession>
<reference evidence="1" key="1">
    <citation type="submission" date="2015-10" db="EMBL/GenBank/DDBJ databases">
        <authorList>
            <person name="Gilbert D.G."/>
        </authorList>
    </citation>
    <scope>NUCLEOTIDE SEQUENCE</scope>
    <source>
        <strain evidence="1">Phyl III-seqv23</strain>
    </source>
</reference>
<evidence type="ECO:0000313" key="1">
    <source>
        <dbReference type="EMBL" id="CUV53949.1"/>
    </source>
</evidence>
<name>A0A0S4WQR5_RALSL</name>
<dbReference type="AlphaFoldDB" id="A0A0S4WQR5"/>
<organism evidence="1">
    <name type="scientific">Ralstonia solanacearum</name>
    <name type="common">Pseudomonas solanacearum</name>
    <dbReference type="NCBI Taxonomy" id="305"/>
    <lineage>
        <taxon>Bacteria</taxon>
        <taxon>Pseudomonadati</taxon>
        <taxon>Pseudomonadota</taxon>
        <taxon>Betaproteobacteria</taxon>
        <taxon>Burkholderiales</taxon>
        <taxon>Burkholderiaceae</taxon>
        <taxon>Ralstonia</taxon>
        <taxon>Ralstonia solanacearum species complex</taxon>
    </lineage>
</organism>